<dbReference type="InterPro" id="IPR050267">
    <property type="entry name" value="Anti-sigma-factor_SerPK"/>
</dbReference>
<keyword evidence="4" id="KW-1185">Reference proteome</keyword>
<dbReference type="PANTHER" id="PTHR35526:SF3">
    <property type="entry name" value="ANTI-SIGMA-F FACTOR RSBW"/>
    <property type="match status" value="1"/>
</dbReference>
<dbReference type="SUPFAM" id="SSF55874">
    <property type="entry name" value="ATPase domain of HSP90 chaperone/DNA topoisomerase II/histidine kinase"/>
    <property type="match status" value="1"/>
</dbReference>
<dbReference type="EMBL" id="BAAATD010000011">
    <property type="protein sequence ID" value="GAA2623078.1"/>
    <property type="molecule type" value="Genomic_DNA"/>
</dbReference>
<keyword evidence="1" id="KW-0418">Kinase</keyword>
<dbReference type="InterPro" id="IPR003594">
    <property type="entry name" value="HATPase_dom"/>
</dbReference>
<organism evidence="3 4">
    <name type="scientific">Actinomadura fulvescens</name>
    <dbReference type="NCBI Taxonomy" id="46160"/>
    <lineage>
        <taxon>Bacteria</taxon>
        <taxon>Bacillati</taxon>
        <taxon>Actinomycetota</taxon>
        <taxon>Actinomycetes</taxon>
        <taxon>Streptosporangiales</taxon>
        <taxon>Thermomonosporaceae</taxon>
        <taxon>Actinomadura</taxon>
    </lineage>
</organism>
<feature type="domain" description="Histidine kinase/HSP90-like ATPase" evidence="2">
    <location>
        <begin position="10"/>
        <end position="104"/>
    </location>
</feature>
<keyword evidence="1" id="KW-0808">Transferase</keyword>
<dbReference type="CDD" id="cd16936">
    <property type="entry name" value="HATPase_RsbW-like"/>
    <property type="match status" value="1"/>
</dbReference>
<dbReference type="RefSeq" id="WP_344546677.1">
    <property type="nucleotide sequence ID" value="NZ_BAAATD010000011.1"/>
</dbReference>
<dbReference type="Pfam" id="PF13581">
    <property type="entry name" value="HATPase_c_2"/>
    <property type="match status" value="1"/>
</dbReference>
<keyword evidence="1" id="KW-0723">Serine/threonine-protein kinase</keyword>
<gene>
    <name evidence="3" type="ORF">GCM10010411_68960</name>
</gene>
<name>A0ABP6CSP0_9ACTN</name>
<accession>A0ABP6CSP0</accession>
<dbReference type="PANTHER" id="PTHR35526">
    <property type="entry name" value="ANTI-SIGMA-F FACTOR RSBW-RELATED"/>
    <property type="match status" value="1"/>
</dbReference>
<comment type="caution">
    <text evidence="3">The sequence shown here is derived from an EMBL/GenBank/DDBJ whole genome shotgun (WGS) entry which is preliminary data.</text>
</comment>
<evidence type="ECO:0000313" key="4">
    <source>
        <dbReference type="Proteomes" id="UP001501509"/>
    </source>
</evidence>
<evidence type="ECO:0000256" key="1">
    <source>
        <dbReference type="ARBA" id="ARBA00022527"/>
    </source>
</evidence>
<reference evidence="4" key="1">
    <citation type="journal article" date="2019" name="Int. J. Syst. Evol. Microbiol.">
        <title>The Global Catalogue of Microorganisms (GCM) 10K type strain sequencing project: providing services to taxonomists for standard genome sequencing and annotation.</title>
        <authorList>
            <consortium name="The Broad Institute Genomics Platform"/>
            <consortium name="The Broad Institute Genome Sequencing Center for Infectious Disease"/>
            <person name="Wu L."/>
            <person name="Ma J."/>
        </authorList>
    </citation>
    <scope>NUCLEOTIDE SEQUENCE [LARGE SCALE GENOMIC DNA]</scope>
    <source>
        <strain evidence="4">JCM 6833</strain>
    </source>
</reference>
<dbReference type="InterPro" id="IPR036890">
    <property type="entry name" value="HATPase_C_sf"/>
</dbReference>
<evidence type="ECO:0000313" key="3">
    <source>
        <dbReference type="EMBL" id="GAA2623078.1"/>
    </source>
</evidence>
<evidence type="ECO:0000259" key="2">
    <source>
        <dbReference type="Pfam" id="PF13581"/>
    </source>
</evidence>
<sequence>MNETIILRPEPEAIKSARDHVAMIAGALHFDDFLPRLIVSELATNAWRQSAPDDHIVVRAYPWREHLVIEVWDQSDKIPVIQFPGGMEEGGRGLMIISELVVRWGTRPVAEGGKIVFAEIGK</sequence>
<dbReference type="Gene3D" id="3.30.565.10">
    <property type="entry name" value="Histidine kinase-like ATPase, C-terminal domain"/>
    <property type="match status" value="1"/>
</dbReference>
<dbReference type="Proteomes" id="UP001501509">
    <property type="component" value="Unassembled WGS sequence"/>
</dbReference>
<protein>
    <recommendedName>
        <fullName evidence="2">Histidine kinase/HSP90-like ATPase domain-containing protein</fullName>
    </recommendedName>
</protein>
<proteinExistence type="predicted"/>